<protein>
    <recommendedName>
        <fullName evidence="3">DUF4304 domain-containing protein</fullName>
    </recommendedName>
</protein>
<accession>A0ABP6M7U0</accession>
<dbReference type="RefSeq" id="WP_344519055.1">
    <property type="nucleotide sequence ID" value="NZ_BAAAUG010000019.1"/>
</dbReference>
<reference evidence="2" key="1">
    <citation type="journal article" date="2019" name="Int. J. Syst. Evol. Microbiol.">
        <title>The Global Catalogue of Microorganisms (GCM) 10K type strain sequencing project: providing services to taxonomists for standard genome sequencing and annotation.</title>
        <authorList>
            <consortium name="The Broad Institute Genomics Platform"/>
            <consortium name="The Broad Institute Genome Sequencing Center for Infectious Disease"/>
            <person name="Wu L."/>
            <person name="Ma J."/>
        </authorList>
    </citation>
    <scope>NUCLEOTIDE SEQUENCE [LARGE SCALE GENOMIC DNA]</scope>
    <source>
        <strain evidence="2">JCM 9092</strain>
    </source>
</reference>
<evidence type="ECO:0008006" key="3">
    <source>
        <dbReference type="Google" id="ProtNLM"/>
    </source>
</evidence>
<dbReference type="EMBL" id="BAAAUG010000019">
    <property type="protein sequence ID" value="GAA3087527.1"/>
    <property type="molecule type" value="Genomic_DNA"/>
</dbReference>
<keyword evidence="2" id="KW-1185">Reference proteome</keyword>
<evidence type="ECO:0000313" key="1">
    <source>
        <dbReference type="EMBL" id="GAA3087527.1"/>
    </source>
</evidence>
<gene>
    <name evidence="1" type="ORF">GCM10010449_08810</name>
</gene>
<sequence length="203" mass="23361">MSVPMAFRDHMRRGAKEILARFPEALKPEIYVVSFSIWRVNYDPRFPYVTIGYNTESEVRRVLDTECSYEGAARWEYSYWLLEGFEMLGRVPEDPVGGELYVQEMRNKGIWYDGEVGPLERPQVEAGVEDMRDVVDEQLVLDFDEVCIDIARHLHASGQLEAALGRAVPIVVFDMDRPEWELEATEAANPQSLITEFSDHVRG</sequence>
<proteinExistence type="predicted"/>
<evidence type="ECO:0000313" key="2">
    <source>
        <dbReference type="Proteomes" id="UP001501637"/>
    </source>
</evidence>
<comment type="caution">
    <text evidence="1">The sequence shown here is derived from an EMBL/GenBank/DDBJ whole genome shotgun (WGS) entry which is preliminary data.</text>
</comment>
<name>A0ABP6M7U0_9ACTN</name>
<dbReference type="Proteomes" id="UP001501637">
    <property type="component" value="Unassembled WGS sequence"/>
</dbReference>
<organism evidence="1 2">
    <name type="scientific">Streptomyces rectiviolaceus</name>
    <dbReference type="NCBI Taxonomy" id="332591"/>
    <lineage>
        <taxon>Bacteria</taxon>
        <taxon>Bacillati</taxon>
        <taxon>Actinomycetota</taxon>
        <taxon>Actinomycetes</taxon>
        <taxon>Kitasatosporales</taxon>
        <taxon>Streptomycetaceae</taxon>
        <taxon>Streptomyces</taxon>
    </lineage>
</organism>